<feature type="transmembrane region" description="Helical" evidence="2">
    <location>
        <begin position="67"/>
        <end position="88"/>
    </location>
</feature>
<sequence>MASPGAAGARGQPRSAPASAKSCDTPRPRQSGRTRSNDTLFATPHAMNTTRQSVPATNATPRKTISLLQMLALIAFGGIAASLVLRLFV</sequence>
<keyword evidence="2" id="KW-1133">Transmembrane helix</keyword>
<dbReference type="AlphaFoldDB" id="A0A2S4MIH4"/>
<dbReference type="Proteomes" id="UP000237381">
    <property type="component" value="Unassembled WGS sequence"/>
</dbReference>
<gene>
    <name evidence="3" type="ORF">B0G62_10243</name>
</gene>
<evidence type="ECO:0000313" key="4">
    <source>
        <dbReference type="Proteomes" id="UP000237381"/>
    </source>
</evidence>
<feature type="region of interest" description="Disordered" evidence="1">
    <location>
        <begin position="1"/>
        <end position="59"/>
    </location>
</feature>
<keyword evidence="2" id="KW-0812">Transmembrane</keyword>
<comment type="caution">
    <text evidence="3">The sequence shown here is derived from an EMBL/GenBank/DDBJ whole genome shotgun (WGS) entry which is preliminary data.</text>
</comment>
<proteinExistence type="predicted"/>
<evidence type="ECO:0000313" key="3">
    <source>
        <dbReference type="EMBL" id="POR54435.1"/>
    </source>
</evidence>
<keyword evidence="4" id="KW-1185">Reference proteome</keyword>
<reference evidence="3 4" key="1">
    <citation type="submission" date="2018-01" db="EMBL/GenBank/DDBJ databases">
        <title>Genomic Encyclopedia of Type Strains, Phase III (KMG-III): the genomes of soil and plant-associated and newly described type strains.</title>
        <authorList>
            <person name="Whitman W."/>
        </authorList>
    </citation>
    <scope>NUCLEOTIDE SEQUENCE [LARGE SCALE GENOMIC DNA]</scope>
    <source>
        <strain evidence="3 4">JCM 18070</strain>
    </source>
</reference>
<feature type="compositionally biased region" description="Polar residues" evidence="1">
    <location>
        <begin position="31"/>
        <end position="59"/>
    </location>
</feature>
<dbReference type="EMBL" id="PQGA01000002">
    <property type="protein sequence ID" value="POR54435.1"/>
    <property type="molecule type" value="Genomic_DNA"/>
</dbReference>
<evidence type="ECO:0000256" key="1">
    <source>
        <dbReference type="SAM" id="MobiDB-lite"/>
    </source>
</evidence>
<organism evidence="3 4">
    <name type="scientific">Paraburkholderia eburnea</name>
    <dbReference type="NCBI Taxonomy" id="1189126"/>
    <lineage>
        <taxon>Bacteria</taxon>
        <taxon>Pseudomonadati</taxon>
        <taxon>Pseudomonadota</taxon>
        <taxon>Betaproteobacteria</taxon>
        <taxon>Burkholderiales</taxon>
        <taxon>Burkholderiaceae</taxon>
        <taxon>Paraburkholderia</taxon>
    </lineage>
</organism>
<name>A0A2S4MIH4_9BURK</name>
<accession>A0A2S4MIH4</accession>
<protein>
    <submittedName>
        <fullName evidence="3">Uncharacterized protein</fullName>
    </submittedName>
</protein>
<keyword evidence="2" id="KW-0472">Membrane</keyword>
<evidence type="ECO:0000256" key="2">
    <source>
        <dbReference type="SAM" id="Phobius"/>
    </source>
</evidence>